<gene>
    <name evidence="1" type="ORF">UFOPK3402_00668</name>
</gene>
<organism evidence="1">
    <name type="scientific">freshwater metagenome</name>
    <dbReference type="NCBI Taxonomy" id="449393"/>
    <lineage>
        <taxon>unclassified sequences</taxon>
        <taxon>metagenomes</taxon>
        <taxon>ecological metagenomes</taxon>
    </lineage>
</organism>
<proteinExistence type="predicted"/>
<sequence length="200" mass="20257">MRASWARAALVPALQSILARTNASTFVRTPAASPGIASMPSVTVAGAPASTAARAERWASGRADTADPADFDRAAYLERSSLVEPADPGWPALATARASRASASFCLRPRSVFFAFWSAVHATRYLCAALALTAVNARDFEAARVGTLGVASGFRLSGAAEGVFGRTSSGPPVTIGCGSPVRSSPAMSCSPAPAAGVGAT</sequence>
<dbReference type="EMBL" id="CAFBLS010000063">
    <property type="protein sequence ID" value="CAB4870651.1"/>
    <property type="molecule type" value="Genomic_DNA"/>
</dbReference>
<name>A0A6J7DJK0_9ZZZZ</name>
<dbReference type="AlphaFoldDB" id="A0A6J7DJK0"/>
<reference evidence="1" key="1">
    <citation type="submission" date="2020-05" db="EMBL/GenBank/DDBJ databases">
        <authorList>
            <person name="Chiriac C."/>
            <person name="Salcher M."/>
            <person name="Ghai R."/>
            <person name="Kavagutti S V."/>
        </authorList>
    </citation>
    <scope>NUCLEOTIDE SEQUENCE</scope>
</reference>
<protein>
    <submittedName>
        <fullName evidence="1">Unannotated protein</fullName>
    </submittedName>
</protein>
<accession>A0A6J7DJK0</accession>
<evidence type="ECO:0000313" key="1">
    <source>
        <dbReference type="EMBL" id="CAB4870651.1"/>
    </source>
</evidence>